<name>H2XQK6_CIOIN</name>
<organism evidence="1 2">
    <name type="scientific">Ciona intestinalis</name>
    <name type="common">Transparent sea squirt</name>
    <name type="synonym">Ascidia intestinalis</name>
    <dbReference type="NCBI Taxonomy" id="7719"/>
    <lineage>
        <taxon>Eukaryota</taxon>
        <taxon>Metazoa</taxon>
        <taxon>Chordata</taxon>
        <taxon>Tunicata</taxon>
        <taxon>Ascidiacea</taxon>
        <taxon>Phlebobranchia</taxon>
        <taxon>Cionidae</taxon>
        <taxon>Ciona</taxon>
    </lineage>
</organism>
<protein>
    <submittedName>
        <fullName evidence="1">Uncharacterized protein</fullName>
    </submittedName>
</protein>
<evidence type="ECO:0000313" key="2">
    <source>
        <dbReference type="Proteomes" id="UP000008144"/>
    </source>
</evidence>
<evidence type="ECO:0000313" key="1">
    <source>
        <dbReference type="Ensembl" id="ENSCINP00000031940.1"/>
    </source>
</evidence>
<dbReference type="Ensembl" id="ENSCINT00000032851.1">
    <property type="protein sequence ID" value="ENSCINP00000031940.1"/>
    <property type="gene ID" value="ENSCING00000018961.1"/>
</dbReference>
<reference evidence="1" key="3">
    <citation type="submission" date="2025-08" db="UniProtKB">
        <authorList>
            <consortium name="Ensembl"/>
        </authorList>
    </citation>
    <scope>IDENTIFICATION</scope>
</reference>
<reference evidence="1" key="2">
    <citation type="journal article" date="2008" name="Genome Biol.">
        <title>Improved genome assembly and evidence-based global gene model set for the chordate Ciona intestinalis: new insight into intron and operon populations.</title>
        <authorList>
            <person name="Satou Y."/>
            <person name="Mineta K."/>
            <person name="Ogasawara M."/>
            <person name="Sasakura Y."/>
            <person name="Shoguchi E."/>
            <person name="Ueno K."/>
            <person name="Yamada L."/>
            <person name="Matsumoto J."/>
            <person name="Wasserscheid J."/>
            <person name="Dewar K."/>
            <person name="Wiley G.B."/>
            <person name="Macmil S.L."/>
            <person name="Roe B.A."/>
            <person name="Zeller R.W."/>
            <person name="Hastings K.E."/>
            <person name="Lemaire P."/>
            <person name="Lindquist E."/>
            <person name="Endo T."/>
            <person name="Hotta K."/>
            <person name="Inaba K."/>
        </authorList>
    </citation>
    <scope>NUCLEOTIDE SEQUENCE [LARGE SCALE GENOMIC DNA]</scope>
    <source>
        <strain evidence="1">wild type</strain>
    </source>
</reference>
<dbReference type="AlphaFoldDB" id="H2XQK6"/>
<reference evidence="1" key="4">
    <citation type="submission" date="2025-09" db="UniProtKB">
        <authorList>
            <consortium name="Ensembl"/>
        </authorList>
    </citation>
    <scope>IDENTIFICATION</scope>
</reference>
<dbReference type="HOGENOM" id="CLU_3105617_0_0_1"/>
<dbReference type="EMBL" id="EAAA01000191">
    <property type="status" value="NOT_ANNOTATED_CDS"/>
    <property type="molecule type" value="Genomic_DNA"/>
</dbReference>
<dbReference type="Proteomes" id="UP000008144">
    <property type="component" value="Chromosome 1"/>
</dbReference>
<proteinExistence type="predicted"/>
<keyword evidence="2" id="KW-1185">Reference proteome</keyword>
<reference evidence="2" key="1">
    <citation type="journal article" date="2002" name="Science">
        <title>The draft genome of Ciona intestinalis: insights into chordate and vertebrate origins.</title>
        <authorList>
            <person name="Dehal P."/>
            <person name="Satou Y."/>
            <person name="Campbell R.K."/>
            <person name="Chapman J."/>
            <person name="Degnan B."/>
            <person name="De Tomaso A."/>
            <person name="Davidson B."/>
            <person name="Di Gregorio A."/>
            <person name="Gelpke M."/>
            <person name="Goodstein D.M."/>
            <person name="Harafuji N."/>
            <person name="Hastings K.E."/>
            <person name="Ho I."/>
            <person name="Hotta K."/>
            <person name="Huang W."/>
            <person name="Kawashima T."/>
            <person name="Lemaire P."/>
            <person name="Martinez D."/>
            <person name="Meinertzhagen I.A."/>
            <person name="Necula S."/>
            <person name="Nonaka M."/>
            <person name="Putnam N."/>
            <person name="Rash S."/>
            <person name="Saiga H."/>
            <person name="Satake M."/>
            <person name="Terry A."/>
            <person name="Yamada L."/>
            <person name="Wang H.G."/>
            <person name="Awazu S."/>
            <person name="Azumi K."/>
            <person name="Boore J."/>
            <person name="Branno M."/>
            <person name="Chin-Bow S."/>
            <person name="DeSantis R."/>
            <person name="Doyle S."/>
            <person name="Francino P."/>
            <person name="Keys D.N."/>
            <person name="Haga S."/>
            <person name="Hayashi H."/>
            <person name="Hino K."/>
            <person name="Imai K.S."/>
            <person name="Inaba K."/>
            <person name="Kano S."/>
            <person name="Kobayashi K."/>
            <person name="Kobayashi M."/>
            <person name="Lee B.I."/>
            <person name="Makabe K.W."/>
            <person name="Manohar C."/>
            <person name="Matassi G."/>
            <person name="Medina M."/>
            <person name="Mochizuki Y."/>
            <person name="Mount S."/>
            <person name="Morishita T."/>
            <person name="Miura S."/>
            <person name="Nakayama A."/>
            <person name="Nishizaka S."/>
            <person name="Nomoto H."/>
            <person name="Ohta F."/>
            <person name="Oishi K."/>
            <person name="Rigoutsos I."/>
            <person name="Sano M."/>
            <person name="Sasaki A."/>
            <person name="Sasakura Y."/>
            <person name="Shoguchi E."/>
            <person name="Shin-i T."/>
            <person name="Spagnuolo A."/>
            <person name="Stainier D."/>
            <person name="Suzuki M.M."/>
            <person name="Tassy O."/>
            <person name="Takatori N."/>
            <person name="Tokuoka M."/>
            <person name="Yagi K."/>
            <person name="Yoshizaki F."/>
            <person name="Wada S."/>
            <person name="Zhang C."/>
            <person name="Hyatt P.D."/>
            <person name="Larimer F."/>
            <person name="Detter C."/>
            <person name="Doggett N."/>
            <person name="Glavina T."/>
            <person name="Hawkins T."/>
            <person name="Richardson P."/>
            <person name="Lucas S."/>
            <person name="Kohara Y."/>
            <person name="Levine M."/>
            <person name="Satoh N."/>
            <person name="Rokhsar D.S."/>
        </authorList>
    </citation>
    <scope>NUCLEOTIDE SEQUENCE [LARGE SCALE GENOMIC DNA]</scope>
</reference>
<dbReference type="InParanoid" id="H2XQK6"/>
<accession>H2XQK6</accession>
<sequence>MMVRKHDCNIYIKYTMRKAEKLQYGRRRTTWLIRCYCNLKGCYKFQVGNPE</sequence>